<protein>
    <submittedName>
        <fullName evidence="2">Uncharacterized protein</fullName>
    </submittedName>
</protein>
<name>A0AAD4XT92_9MAGN</name>
<evidence type="ECO:0000313" key="2">
    <source>
        <dbReference type="EMBL" id="KAI3941951.1"/>
    </source>
</evidence>
<dbReference type="EMBL" id="JAJJMB010004763">
    <property type="protein sequence ID" value="KAI3941951.1"/>
    <property type="molecule type" value="Genomic_DNA"/>
</dbReference>
<keyword evidence="3" id="KW-1185">Reference proteome</keyword>
<proteinExistence type="predicted"/>
<comment type="caution">
    <text evidence="2">The sequence shown here is derived from an EMBL/GenBank/DDBJ whole genome shotgun (WGS) entry which is preliminary data.</text>
</comment>
<gene>
    <name evidence="2" type="ORF">MKW98_009161</name>
</gene>
<evidence type="ECO:0000313" key="3">
    <source>
        <dbReference type="Proteomes" id="UP001202328"/>
    </source>
</evidence>
<reference evidence="2" key="1">
    <citation type="submission" date="2022-04" db="EMBL/GenBank/DDBJ databases">
        <title>A functionally conserved STORR gene fusion in Papaver species that diverged 16.8 million years ago.</title>
        <authorList>
            <person name="Catania T."/>
        </authorList>
    </citation>
    <scope>NUCLEOTIDE SEQUENCE</scope>
    <source>
        <strain evidence="2">S-188037</strain>
    </source>
</reference>
<dbReference type="Proteomes" id="UP001202328">
    <property type="component" value="Unassembled WGS sequence"/>
</dbReference>
<evidence type="ECO:0000256" key="1">
    <source>
        <dbReference type="SAM" id="MobiDB-lite"/>
    </source>
</evidence>
<accession>A0AAD4XT92</accession>
<organism evidence="2 3">
    <name type="scientific">Papaver atlanticum</name>
    <dbReference type="NCBI Taxonomy" id="357466"/>
    <lineage>
        <taxon>Eukaryota</taxon>
        <taxon>Viridiplantae</taxon>
        <taxon>Streptophyta</taxon>
        <taxon>Embryophyta</taxon>
        <taxon>Tracheophyta</taxon>
        <taxon>Spermatophyta</taxon>
        <taxon>Magnoliopsida</taxon>
        <taxon>Ranunculales</taxon>
        <taxon>Papaveraceae</taxon>
        <taxon>Papaveroideae</taxon>
        <taxon>Papaver</taxon>
    </lineage>
</organism>
<feature type="region of interest" description="Disordered" evidence="1">
    <location>
        <begin position="55"/>
        <end position="88"/>
    </location>
</feature>
<sequence>MLTCEGDHELHYGGGNTMDNLDTFESILSASSYEAGVAAGGANVNVDKCLQVTKEESCKQETEEDASSTSSVGYYYTEEGSGNEDEDDEVGMTYDVAEMYSLKRISDPELNKSAITLPELKDWVDSWKVNDNDPSLFVWVHVYAYYNKDEGYGGYGVILRYSAADGKSFFTQVLMGVKAGVRLAKKHKLSGLHVGCNSVEVPNLIYQICGCRNIEFTSAAGPYDPSICNWCEGYLTWTDGCDLSLLPHLREIKDEIHNGPYVRDVSRSPRVLNAAAYYLAKMEKRKQKIARGDNEEPGEIEPDDFRQELKNILWKDAFGI</sequence>
<dbReference type="AlphaFoldDB" id="A0AAD4XT92"/>